<dbReference type="EMBL" id="PZZZ01000005">
    <property type="protein sequence ID" value="PTM94381.1"/>
    <property type="molecule type" value="Genomic_DNA"/>
</dbReference>
<protein>
    <recommendedName>
        <fullName evidence="3">AbiV family abortive infection protein</fullName>
    </recommendedName>
</protein>
<dbReference type="OrthoDB" id="9799097at2"/>
<evidence type="ECO:0000313" key="2">
    <source>
        <dbReference type="Proteomes" id="UP000241247"/>
    </source>
</evidence>
<gene>
    <name evidence="1" type="ORF">C7449_105282</name>
</gene>
<dbReference type="AlphaFoldDB" id="A0A2T5B5W0"/>
<proteinExistence type="predicted"/>
<evidence type="ECO:0008006" key="3">
    <source>
        <dbReference type="Google" id="ProtNLM"/>
    </source>
</evidence>
<organism evidence="1 2">
    <name type="scientific">Mycoplana dimorpha</name>
    <dbReference type="NCBI Taxonomy" id="28320"/>
    <lineage>
        <taxon>Bacteria</taxon>
        <taxon>Pseudomonadati</taxon>
        <taxon>Pseudomonadota</taxon>
        <taxon>Alphaproteobacteria</taxon>
        <taxon>Hyphomicrobiales</taxon>
        <taxon>Rhizobiaceae</taxon>
        <taxon>Mycoplana</taxon>
    </lineage>
</organism>
<sequence>MADNWIQTDETEDVAGSIRQVIRLAQFVEKDPQAWKWVVIALHSALQGACVCHLTTTAAPVGAVTERNAGEWLAYFEDQRTNPNAIPPKTHLMGLPDLLKAVRKPYSAGDRSNAAGVAISESELNWLRGFHKNIRNQFVHFEPMGWSIEVSGIPEIAKLIARVIGEILRIGWAFRHQDSLQRKEMQRSLQALALIEWPT</sequence>
<comment type="caution">
    <text evidence="1">The sequence shown here is derived from an EMBL/GenBank/DDBJ whole genome shotgun (WGS) entry which is preliminary data.</text>
</comment>
<dbReference type="Proteomes" id="UP000241247">
    <property type="component" value="Unassembled WGS sequence"/>
</dbReference>
<dbReference type="RefSeq" id="WP_108003485.1">
    <property type="nucleotide sequence ID" value="NZ_JBHEEX010000003.1"/>
</dbReference>
<keyword evidence="2" id="KW-1185">Reference proteome</keyword>
<name>A0A2T5B5W0_MYCDI</name>
<evidence type="ECO:0000313" key="1">
    <source>
        <dbReference type="EMBL" id="PTM94381.1"/>
    </source>
</evidence>
<accession>A0A2T5B5W0</accession>
<reference evidence="1 2" key="1">
    <citation type="submission" date="2018-04" db="EMBL/GenBank/DDBJ databases">
        <title>Genomic Encyclopedia of Type Strains, Phase IV (KMG-IV): sequencing the most valuable type-strain genomes for metagenomic binning, comparative biology and taxonomic classification.</title>
        <authorList>
            <person name="Goeker M."/>
        </authorList>
    </citation>
    <scope>NUCLEOTIDE SEQUENCE [LARGE SCALE GENOMIC DNA]</scope>
    <source>
        <strain evidence="1 2">DSM 7138</strain>
    </source>
</reference>